<accession>A0A9W7LHA4</accession>
<reference evidence="1" key="1">
    <citation type="submission" date="2023-05" db="EMBL/GenBank/DDBJ databases">
        <title>Genome and transcriptome analyses reveal genes involved in the formation of fine ridges on petal epidermal cells in Hibiscus trionum.</title>
        <authorList>
            <person name="Koshimizu S."/>
            <person name="Masuda S."/>
            <person name="Ishii T."/>
            <person name="Shirasu K."/>
            <person name="Hoshino A."/>
            <person name="Arita M."/>
        </authorList>
    </citation>
    <scope>NUCLEOTIDE SEQUENCE</scope>
    <source>
        <strain evidence="1">Hamamatsu line</strain>
    </source>
</reference>
<sequence length="100" mass="11604">MVLGIQWLTGLGKIKWNFAEHIMEFQHFGNKVKLTEIQAGELHWIEKNACEKLLRMHKGLYSATICLINPQLGVTTKDEVLPVEIQELLQQFKDVFKEPQ</sequence>
<protein>
    <submittedName>
        <fullName evidence="1">Uncharacterized protein</fullName>
    </submittedName>
</protein>
<proteinExistence type="predicted"/>
<evidence type="ECO:0000313" key="2">
    <source>
        <dbReference type="Proteomes" id="UP001165190"/>
    </source>
</evidence>
<keyword evidence="2" id="KW-1185">Reference proteome</keyword>
<comment type="caution">
    <text evidence="1">The sequence shown here is derived from an EMBL/GenBank/DDBJ whole genome shotgun (WGS) entry which is preliminary data.</text>
</comment>
<dbReference type="Proteomes" id="UP001165190">
    <property type="component" value="Unassembled WGS sequence"/>
</dbReference>
<organism evidence="1 2">
    <name type="scientific">Hibiscus trionum</name>
    <name type="common">Flower of an hour</name>
    <dbReference type="NCBI Taxonomy" id="183268"/>
    <lineage>
        <taxon>Eukaryota</taxon>
        <taxon>Viridiplantae</taxon>
        <taxon>Streptophyta</taxon>
        <taxon>Embryophyta</taxon>
        <taxon>Tracheophyta</taxon>
        <taxon>Spermatophyta</taxon>
        <taxon>Magnoliopsida</taxon>
        <taxon>eudicotyledons</taxon>
        <taxon>Gunneridae</taxon>
        <taxon>Pentapetalae</taxon>
        <taxon>rosids</taxon>
        <taxon>malvids</taxon>
        <taxon>Malvales</taxon>
        <taxon>Malvaceae</taxon>
        <taxon>Malvoideae</taxon>
        <taxon>Hibiscus</taxon>
    </lineage>
</organism>
<dbReference type="EMBL" id="BSYR01000003">
    <property type="protein sequence ID" value="GMI64923.1"/>
    <property type="molecule type" value="Genomic_DNA"/>
</dbReference>
<dbReference type="AlphaFoldDB" id="A0A9W7LHA4"/>
<evidence type="ECO:0000313" key="1">
    <source>
        <dbReference type="EMBL" id="GMI64923.1"/>
    </source>
</evidence>
<name>A0A9W7LHA4_HIBTR</name>
<gene>
    <name evidence="1" type="ORF">HRI_000161600</name>
</gene>